<sequence length="155" mass="18192">MLCTGVEYMNIYDDTLIENIEVLLRRVCFIIKKRGRRILDDYNITPAQFDALQYLICNGELTISELSSKLYQVPSTTTDLIDRMEKNLLVERIKDPRDRRIVRIKVLDKGHKVLENVLIERCKFLDNSLKGVCDEDKLEFTKYLKVLFDANNSQE</sequence>
<dbReference type="STRING" id="29341.RSJ17_11530"/>
<comment type="caution">
    <text evidence="2">The sequence shown here is derived from an EMBL/GenBank/DDBJ whole genome shotgun (WGS) entry which is preliminary data.</text>
</comment>
<evidence type="ECO:0000313" key="2">
    <source>
        <dbReference type="EMBL" id="KIE48184.1"/>
    </source>
</evidence>
<organism evidence="2 3">
    <name type="scientific">Clostridium argentinense CDC 2741</name>
    <dbReference type="NCBI Taxonomy" id="1418104"/>
    <lineage>
        <taxon>Bacteria</taxon>
        <taxon>Bacillati</taxon>
        <taxon>Bacillota</taxon>
        <taxon>Clostridia</taxon>
        <taxon>Eubacteriales</taxon>
        <taxon>Clostridiaceae</taxon>
        <taxon>Clostridium</taxon>
    </lineage>
</organism>
<dbReference type="Gene3D" id="1.10.10.10">
    <property type="entry name" value="Winged helix-like DNA-binding domain superfamily/Winged helix DNA-binding domain"/>
    <property type="match status" value="1"/>
</dbReference>
<evidence type="ECO:0000259" key="1">
    <source>
        <dbReference type="PROSITE" id="PS50995"/>
    </source>
</evidence>
<feature type="domain" description="HTH marR-type" evidence="1">
    <location>
        <begin position="13"/>
        <end position="149"/>
    </location>
</feature>
<dbReference type="GO" id="GO:0003700">
    <property type="term" value="F:DNA-binding transcription factor activity"/>
    <property type="evidence" value="ECO:0007669"/>
    <property type="project" value="InterPro"/>
</dbReference>
<evidence type="ECO:0000313" key="3">
    <source>
        <dbReference type="Proteomes" id="UP000031366"/>
    </source>
</evidence>
<dbReference type="PROSITE" id="PS50995">
    <property type="entry name" value="HTH_MARR_2"/>
    <property type="match status" value="1"/>
</dbReference>
<dbReference type="InterPro" id="IPR039422">
    <property type="entry name" value="MarR/SlyA-like"/>
</dbReference>
<keyword evidence="3" id="KW-1185">Reference proteome</keyword>
<name>A0A0C1U655_9CLOT</name>
<dbReference type="InterPro" id="IPR036388">
    <property type="entry name" value="WH-like_DNA-bd_sf"/>
</dbReference>
<protein>
    <submittedName>
        <fullName evidence="2">Transcriptional regulator</fullName>
    </submittedName>
</protein>
<proteinExistence type="predicted"/>
<dbReference type="GO" id="GO:0006950">
    <property type="term" value="P:response to stress"/>
    <property type="evidence" value="ECO:0007669"/>
    <property type="project" value="TreeGrafter"/>
</dbReference>
<gene>
    <name evidence="2" type="ORF">U732_3918</name>
</gene>
<dbReference type="PANTHER" id="PTHR33164">
    <property type="entry name" value="TRANSCRIPTIONAL REGULATOR, MARR FAMILY"/>
    <property type="match status" value="1"/>
</dbReference>
<reference evidence="2 3" key="1">
    <citation type="journal article" date="2015" name="Infect. Genet. Evol.">
        <title>Genomic sequences of six botulinum neurotoxin-producing strains representing three clostridial species illustrate the mobility and diversity of botulinum neurotoxin genes.</title>
        <authorList>
            <person name="Smith T.J."/>
            <person name="Hill K.K."/>
            <person name="Xie G."/>
            <person name="Foley B.T."/>
            <person name="Williamson C.H."/>
            <person name="Foster J.T."/>
            <person name="Johnson S.L."/>
            <person name="Chertkov O."/>
            <person name="Teshima H."/>
            <person name="Gibbons H.S."/>
            <person name="Johnsky L.A."/>
            <person name="Karavis M.A."/>
            <person name="Smith L.A."/>
        </authorList>
    </citation>
    <scope>NUCLEOTIDE SEQUENCE [LARGE SCALE GENOMIC DNA]</scope>
    <source>
        <strain evidence="2 3">CDC 2741</strain>
    </source>
</reference>
<dbReference type="EMBL" id="AYSO01000012">
    <property type="protein sequence ID" value="KIE48184.1"/>
    <property type="molecule type" value="Genomic_DNA"/>
</dbReference>
<dbReference type="SUPFAM" id="SSF46785">
    <property type="entry name" value="Winged helix' DNA-binding domain"/>
    <property type="match status" value="1"/>
</dbReference>
<dbReference type="PANTHER" id="PTHR33164:SF99">
    <property type="entry name" value="MARR FAMILY REGULATORY PROTEIN"/>
    <property type="match status" value="1"/>
</dbReference>
<dbReference type="Proteomes" id="UP000031366">
    <property type="component" value="Unassembled WGS sequence"/>
</dbReference>
<dbReference type="InterPro" id="IPR036390">
    <property type="entry name" value="WH_DNA-bd_sf"/>
</dbReference>
<dbReference type="AlphaFoldDB" id="A0A0C1U655"/>
<dbReference type="SMART" id="SM00347">
    <property type="entry name" value="HTH_MARR"/>
    <property type="match status" value="1"/>
</dbReference>
<dbReference type="Pfam" id="PF01047">
    <property type="entry name" value="MarR"/>
    <property type="match status" value="1"/>
</dbReference>
<accession>A0A0C1U655</accession>
<dbReference type="InterPro" id="IPR000835">
    <property type="entry name" value="HTH_MarR-typ"/>
</dbReference>